<evidence type="ECO:0000313" key="3">
    <source>
        <dbReference type="EMBL" id="ODQ62700.1"/>
    </source>
</evidence>
<gene>
    <name evidence="3" type="ORF">WICANDRAFT_103451</name>
</gene>
<proteinExistence type="predicted"/>
<evidence type="ECO:0000256" key="2">
    <source>
        <dbReference type="SAM" id="Phobius"/>
    </source>
</evidence>
<dbReference type="InterPro" id="IPR009571">
    <property type="entry name" value="SUR7/Rim9-like_fungi"/>
</dbReference>
<dbReference type="GO" id="GO:0031505">
    <property type="term" value="P:fungal-type cell wall organization"/>
    <property type="evidence" value="ECO:0007669"/>
    <property type="project" value="TreeGrafter"/>
</dbReference>
<dbReference type="GO" id="GO:0051285">
    <property type="term" value="C:cell cortex of cell tip"/>
    <property type="evidence" value="ECO:0007669"/>
    <property type="project" value="TreeGrafter"/>
</dbReference>
<evidence type="ECO:0000313" key="4">
    <source>
        <dbReference type="Proteomes" id="UP000094112"/>
    </source>
</evidence>
<feature type="transmembrane region" description="Helical" evidence="2">
    <location>
        <begin position="189"/>
        <end position="215"/>
    </location>
</feature>
<keyword evidence="2" id="KW-1133">Transmembrane helix</keyword>
<accession>A0A1E3PBM3</accession>
<protein>
    <submittedName>
        <fullName evidence="3">Uncharacterized protein</fullName>
    </submittedName>
</protein>
<dbReference type="PANTHER" id="PTHR28019:SF2">
    <property type="entry name" value="CELL MEMBRANE PROTEIN YLR413W-RELATED"/>
    <property type="match status" value="1"/>
</dbReference>
<dbReference type="InterPro" id="IPR052413">
    <property type="entry name" value="SUR7_domain"/>
</dbReference>
<keyword evidence="2" id="KW-0812">Transmembrane</keyword>
<dbReference type="RefSeq" id="XP_019041907.1">
    <property type="nucleotide sequence ID" value="XM_019180382.1"/>
</dbReference>
<keyword evidence="4" id="KW-1185">Reference proteome</keyword>
<keyword evidence="2" id="KW-0472">Membrane</keyword>
<reference evidence="3 4" key="1">
    <citation type="journal article" date="2016" name="Proc. Natl. Acad. Sci. U.S.A.">
        <title>Comparative genomics of biotechnologically important yeasts.</title>
        <authorList>
            <person name="Riley R."/>
            <person name="Haridas S."/>
            <person name="Wolfe K.H."/>
            <person name="Lopes M.R."/>
            <person name="Hittinger C.T."/>
            <person name="Goeker M."/>
            <person name="Salamov A.A."/>
            <person name="Wisecaver J.H."/>
            <person name="Long T.M."/>
            <person name="Calvey C.H."/>
            <person name="Aerts A.L."/>
            <person name="Barry K.W."/>
            <person name="Choi C."/>
            <person name="Clum A."/>
            <person name="Coughlan A.Y."/>
            <person name="Deshpande S."/>
            <person name="Douglass A.P."/>
            <person name="Hanson S.J."/>
            <person name="Klenk H.-P."/>
            <person name="LaButti K.M."/>
            <person name="Lapidus A."/>
            <person name="Lindquist E.A."/>
            <person name="Lipzen A.M."/>
            <person name="Meier-Kolthoff J.P."/>
            <person name="Ohm R.A."/>
            <person name="Otillar R.P."/>
            <person name="Pangilinan J.L."/>
            <person name="Peng Y."/>
            <person name="Rokas A."/>
            <person name="Rosa C.A."/>
            <person name="Scheuner C."/>
            <person name="Sibirny A.A."/>
            <person name="Slot J.C."/>
            <person name="Stielow J.B."/>
            <person name="Sun H."/>
            <person name="Kurtzman C.P."/>
            <person name="Blackwell M."/>
            <person name="Grigoriev I.V."/>
            <person name="Jeffries T.W."/>
        </authorList>
    </citation>
    <scope>NUCLEOTIDE SEQUENCE [LARGE SCALE GENOMIC DNA]</scope>
    <source>
        <strain evidence="4">ATCC 58044 / CBS 1984 / NCYC 433 / NRRL Y-366-8</strain>
    </source>
</reference>
<name>A0A1E3PBM3_WICAA</name>
<feature type="transmembrane region" description="Helical" evidence="2">
    <location>
        <begin position="235"/>
        <end position="258"/>
    </location>
</feature>
<evidence type="ECO:0000256" key="1">
    <source>
        <dbReference type="SAM" id="MobiDB-lite"/>
    </source>
</evidence>
<dbReference type="EMBL" id="KV454208">
    <property type="protein sequence ID" value="ODQ62700.1"/>
    <property type="molecule type" value="Genomic_DNA"/>
</dbReference>
<feature type="transmembrane region" description="Helical" evidence="2">
    <location>
        <begin position="153"/>
        <end position="177"/>
    </location>
</feature>
<dbReference type="PANTHER" id="PTHR28019">
    <property type="entry name" value="CELL MEMBRANE PROTEIN YLR413W-RELATED"/>
    <property type="match status" value="1"/>
</dbReference>
<dbReference type="Pfam" id="PF06687">
    <property type="entry name" value="SUR7"/>
    <property type="match status" value="1"/>
</dbReference>
<feature type="compositionally biased region" description="Basic and acidic residues" evidence="1">
    <location>
        <begin position="348"/>
        <end position="357"/>
    </location>
</feature>
<feature type="region of interest" description="Disordered" evidence="1">
    <location>
        <begin position="348"/>
        <end position="379"/>
    </location>
</feature>
<sequence>MKYSRRVRLSITLLITCTVFILGIFCLLGSTSTNKALTDVYEVQLNLTNINFTMVIPSYRYAKVTPSLTLEDAGLSEIYRLGIRSFCKGSSHNGSFKATRCLGLKAPDPATILLNDIKEKDYPPLRGLTYDMISFPYDVPDLSRGNFSINVPAKYYCLLIAIISCGITMVLLLVGLIYRPLFTFWCWRIFELVLAFISGLCFMIPALVTVGTAFMTRDGFNSSKRYGIEASVGKGLFHIMIWLSFGLLLILYAIVTVIKCSIACSESLSETLGLEEEIHNEDYGDLEASHGLNEINKVQPAALFPSVDKSDKERYVSQFIGDYEKQRGNQGFDDSTSKSLSYIESSDLEKASGKASEKAPYNKNPITSEIFGNTRDHKG</sequence>
<dbReference type="GeneID" id="30197628"/>
<organism evidence="3 4">
    <name type="scientific">Wickerhamomyces anomalus (strain ATCC 58044 / CBS 1984 / NCYC 433 / NRRL Y-366-8)</name>
    <name type="common">Yeast</name>
    <name type="synonym">Hansenula anomala</name>
    <dbReference type="NCBI Taxonomy" id="683960"/>
    <lineage>
        <taxon>Eukaryota</taxon>
        <taxon>Fungi</taxon>
        <taxon>Dikarya</taxon>
        <taxon>Ascomycota</taxon>
        <taxon>Saccharomycotina</taxon>
        <taxon>Saccharomycetes</taxon>
        <taxon>Phaffomycetales</taxon>
        <taxon>Wickerhamomycetaceae</taxon>
        <taxon>Wickerhamomyces</taxon>
    </lineage>
</organism>
<dbReference type="OrthoDB" id="2327445at2759"/>
<dbReference type="Proteomes" id="UP000094112">
    <property type="component" value="Unassembled WGS sequence"/>
</dbReference>
<dbReference type="AlphaFoldDB" id="A0A1E3PBM3"/>
<dbReference type="GO" id="GO:0005886">
    <property type="term" value="C:plasma membrane"/>
    <property type="evidence" value="ECO:0007669"/>
    <property type="project" value="InterPro"/>
</dbReference>
<feature type="transmembrane region" description="Helical" evidence="2">
    <location>
        <begin position="7"/>
        <end position="30"/>
    </location>
</feature>